<evidence type="ECO:0000256" key="7">
    <source>
        <dbReference type="ARBA" id="ARBA00023136"/>
    </source>
</evidence>
<keyword evidence="11" id="KW-1185">Reference proteome</keyword>
<comment type="similarity">
    <text evidence="2">Belongs to the major facilitator superfamily. EmrB family.</text>
</comment>
<feature type="transmembrane region" description="Helical" evidence="8">
    <location>
        <begin position="426"/>
        <end position="445"/>
    </location>
</feature>
<evidence type="ECO:0000256" key="6">
    <source>
        <dbReference type="ARBA" id="ARBA00022989"/>
    </source>
</evidence>
<keyword evidence="4" id="KW-1003">Cell membrane</keyword>
<keyword evidence="3" id="KW-0813">Transport</keyword>
<reference evidence="10 11" key="1">
    <citation type="submission" date="2018-05" db="EMBL/GenBank/DDBJ databases">
        <title>Evolution of GPA BGCs.</title>
        <authorList>
            <person name="Waglechner N."/>
            <person name="Wright G.D."/>
        </authorList>
    </citation>
    <scope>NUCLEOTIDE SEQUENCE [LARGE SCALE GENOMIC DNA]</scope>
    <source>
        <strain evidence="10 11">DSM 5908</strain>
    </source>
</reference>
<gene>
    <name evidence="10" type="ORF">DMA12_24370</name>
</gene>
<feature type="transmembrane region" description="Helical" evidence="8">
    <location>
        <begin position="200"/>
        <end position="223"/>
    </location>
</feature>
<dbReference type="CDD" id="cd17321">
    <property type="entry name" value="MFS_MMR_MDR_like"/>
    <property type="match status" value="1"/>
</dbReference>
<keyword evidence="5 8" id="KW-0812">Transmembrane</keyword>
<feature type="transmembrane region" description="Helical" evidence="8">
    <location>
        <begin position="54"/>
        <end position="70"/>
    </location>
</feature>
<comment type="subcellular location">
    <subcellularLocation>
        <location evidence="1">Cell membrane</location>
        <topology evidence="1">Multi-pass membrane protein</topology>
    </subcellularLocation>
</comment>
<feature type="domain" description="Major facilitator superfamily (MFS) profile" evidence="9">
    <location>
        <begin position="12"/>
        <end position="449"/>
    </location>
</feature>
<feature type="transmembrane region" description="Helical" evidence="8">
    <location>
        <begin position="268"/>
        <end position="291"/>
    </location>
</feature>
<comment type="caution">
    <text evidence="10">The sequence shown here is derived from an EMBL/GenBank/DDBJ whole genome shotgun (WGS) entry which is preliminary data.</text>
</comment>
<evidence type="ECO:0000256" key="2">
    <source>
        <dbReference type="ARBA" id="ARBA00008537"/>
    </source>
</evidence>
<feature type="transmembrane region" description="Helical" evidence="8">
    <location>
        <begin position="297"/>
        <end position="318"/>
    </location>
</feature>
<feature type="transmembrane region" description="Helical" evidence="8">
    <location>
        <begin position="356"/>
        <end position="382"/>
    </location>
</feature>
<evidence type="ECO:0000313" key="11">
    <source>
        <dbReference type="Proteomes" id="UP000286716"/>
    </source>
</evidence>
<feature type="transmembrane region" description="Helical" evidence="8">
    <location>
        <begin position="12"/>
        <end position="34"/>
    </location>
</feature>
<feature type="transmembrane region" description="Helical" evidence="8">
    <location>
        <begin position="110"/>
        <end position="130"/>
    </location>
</feature>
<dbReference type="InterPro" id="IPR004638">
    <property type="entry name" value="EmrB-like"/>
</dbReference>
<feature type="transmembrane region" description="Helical" evidence="8">
    <location>
        <begin position="229"/>
        <end position="247"/>
    </location>
</feature>
<keyword evidence="7 8" id="KW-0472">Membrane</keyword>
<dbReference type="EMBL" id="QHHU01000034">
    <property type="protein sequence ID" value="RSM41459.1"/>
    <property type="molecule type" value="Genomic_DNA"/>
</dbReference>
<dbReference type="AlphaFoldDB" id="A0A428WEF4"/>
<sequence length="470" mass="47455">MNVPTTHRPALVLAICCASIVVVVMDISIVTVALPSIRRDLGASVSGLQWTVDAYTLVLAAFLVLGGSAADRFGRKRVFQCGLAAFGLGSLLCSLAPGIGWLIAARAVQAAGGTMLNPVAMAIVATTFPVPAERARAIGVFGSMSGLALALGPILGGALVDGFGWRAVFWVNVPIVVAALVATALFVPESRALRARRFDPVGQVLVVVVLGSVVEAIVEARWLGWTSPWTLGLLALAGLGVLGILACEPRRADPLLELRLFRSVSFSGAIVMALFSLCGFGAFLFVTTQYLQDVRGMTALSAGLCLLPVGVLVVALSPRVGRLVGTRGPRLPLVVAGVSLAVGGAASAGLGPVTPLPVVLATFVLFGVFLGTVNPPITNTAVSGMPGSMAGLASSLASAGRQTGTTLGVAVAGTIAGTGAGSAAGVWWLVAGLGAGLLALALLSTGRRAAATADRAAGLFDELSLPRPTG</sequence>
<feature type="transmembrane region" description="Helical" evidence="8">
    <location>
        <begin position="403"/>
        <end position="420"/>
    </location>
</feature>
<evidence type="ECO:0000259" key="9">
    <source>
        <dbReference type="PROSITE" id="PS50850"/>
    </source>
</evidence>
<evidence type="ECO:0000313" key="10">
    <source>
        <dbReference type="EMBL" id="RSM41459.1"/>
    </source>
</evidence>
<feature type="transmembrane region" description="Helical" evidence="8">
    <location>
        <begin position="137"/>
        <end position="155"/>
    </location>
</feature>
<proteinExistence type="inferred from homology"/>
<dbReference type="InterPro" id="IPR036259">
    <property type="entry name" value="MFS_trans_sf"/>
</dbReference>
<feature type="transmembrane region" description="Helical" evidence="8">
    <location>
        <begin position="167"/>
        <end position="188"/>
    </location>
</feature>
<name>A0A428WEF4_AMYBA</name>
<accession>A0A428WEF4</accession>
<evidence type="ECO:0000256" key="5">
    <source>
        <dbReference type="ARBA" id="ARBA00022692"/>
    </source>
</evidence>
<dbReference type="PROSITE" id="PS50850">
    <property type="entry name" value="MFS"/>
    <property type="match status" value="1"/>
</dbReference>
<dbReference type="SUPFAM" id="SSF103473">
    <property type="entry name" value="MFS general substrate transporter"/>
    <property type="match status" value="1"/>
</dbReference>
<dbReference type="PANTHER" id="PTHR42718">
    <property type="entry name" value="MAJOR FACILITATOR SUPERFAMILY MULTIDRUG TRANSPORTER MFSC"/>
    <property type="match status" value="1"/>
</dbReference>
<dbReference type="Pfam" id="PF07690">
    <property type="entry name" value="MFS_1"/>
    <property type="match status" value="1"/>
</dbReference>
<dbReference type="Proteomes" id="UP000286716">
    <property type="component" value="Unassembled WGS sequence"/>
</dbReference>
<dbReference type="Gene3D" id="1.20.1720.10">
    <property type="entry name" value="Multidrug resistance protein D"/>
    <property type="match status" value="1"/>
</dbReference>
<dbReference type="Gene3D" id="1.20.1250.20">
    <property type="entry name" value="MFS general substrate transporter like domains"/>
    <property type="match status" value="1"/>
</dbReference>
<keyword evidence="6 8" id="KW-1133">Transmembrane helix</keyword>
<evidence type="ECO:0000256" key="3">
    <source>
        <dbReference type="ARBA" id="ARBA00022448"/>
    </source>
</evidence>
<dbReference type="GO" id="GO:0005886">
    <property type="term" value="C:plasma membrane"/>
    <property type="evidence" value="ECO:0007669"/>
    <property type="project" value="UniProtKB-SubCell"/>
</dbReference>
<dbReference type="GO" id="GO:0022857">
    <property type="term" value="F:transmembrane transporter activity"/>
    <property type="evidence" value="ECO:0007669"/>
    <property type="project" value="InterPro"/>
</dbReference>
<feature type="transmembrane region" description="Helical" evidence="8">
    <location>
        <begin position="82"/>
        <end position="104"/>
    </location>
</feature>
<dbReference type="RefSeq" id="WP_026469124.1">
    <property type="nucleotide sequence ID" value="NZ_QHHU01000034.1"/>
</dbReference>
<evidence type="ECO:0000256" key="4">
    <source>
        <dbReference type="ARBA" id="ARBA00022475"/>
    </source>
</evidence>
<feature type="transmembrane region" description="Helical" evidence="8">
    <location>
        <begin position="330"/>
        <end position="350"/>
    </location>
</feature>
<dbReference type="InterPro" id="IPR020846">
    <property type="entry name" value="MFS_dom"/>
</dbReference>
<protein>
    <submittedName>
        <fullName evidence="10">MFS transporter</fullName>
    </submittedName>
</protein>
<evidence type="ECO:0000256" key="1">
    <source>
        <dbReference type="ARBA" id="ARBA00004651"/>
    </source>
</evidence>
<organism evidence="10 11">
    <name type="scientific">Amycolatopsis balhimycina DSM 5908</name>
    <dbReference type="NCBI Taxonomy" id="1081091"/>
    <lineage>
        <taxon>Bacteria</taxon>
        <taxon>Bacillati</taxon>
        <taxon>Actinomycetota</taxon>
        <taxon>Actinomycetes</taxon>
        <taxon>Pseudonocardiales</taxon>
        <taxon>Pseudonocardiaceae</taxon>
        <taxon>Amycolatopsis</taxon>
    </lineage>
</organism>
<evidence type="ECO:0000256" key="8">
    <source>
        <dbReference type="SAM" id="Phobius"/>
    </source>
</evidence>
<dbReference type="OrthoDB" id="9781469at2"/>
<dbReference type="PANTHER" id="PTHR42718:SF9">
    <property type="entry name" value="MAJOR FACILITATOR SUPERFAMILY MULTIDRUG TRANSPORTER MFSC"/>
    <property type="match status" value="1"/>
</dbReference>
<dbReference type="NCBIfam" id="TIGR00711">
    <property type="entry name" value="efflux_EmrB"/>
    <property type="match status" value="1"/>
</dbReference>
<dbReference type="InterPro" id="IPR011701">
    <property type="entry name" value="MFS"/>
</dbReference>